<dbReference type="Proteomes" id="UP000243459">
    <property type="component" value="Chromosome 2"/>
</dbReference>
<reference evidence="3" key="1">
    <citation type="journal article" date="2017" name="Nat. Commun.">
        <title>The asparagus genome sheds light on the origin and evolution of a young Y chromosome.</title>
        <authorList>
            <person name="Harkess A."/>
            <person name="Zhou J."/>
            <person name="Xu C."/>
            <person name="Bowers J.E."/>
            <person name="Van der Hulst R."/>
            <person name="Ayyampalayam S."/>
            <person name="Mercati F."/>
            <person name="Riccardi P."/>
            <person name="McKain M.R."/>
            <person name="Kakrana A."/>
            <person name="Tang H."/>
            <person name="Ray J."/>
            <person name="Groenendijk J."/>
            <person name="Arikit S."/>
            <person name="Mathioni S.M."/>
            <person name="Nakano M."/>
            <person name="Shan H."/>
            <person name="Telgmann-Rauber A."/>
            <person name="Kanno A."/>
            <person name="Yue Z."/>
            <person name="Chen H."/>
            <person name="Li W."/>
            <person name="Chen Y."/>
            <person name="Xu X."/>
            <person name="Zhang Y."/>
            <person name="Luo S."/>
            <person name="Chen H."/>
            <person name="Gao J."/>
            <person name="Mao Z."/>
            <person name="Pires J.C."/>
            <person name="Luo M."/>
            <person name="Kudrna D."/>
            <person name="Wing R.A."/>
            <person name="Meyers B.C."/>
            <person name="Yi K."/>
            <person name="Kong H."/>
            <person name="Lavrijsen P."/>
            <person name="Sunseri F."/>
            <person name="Falavigna A."/>
            <person name="Ye Y."/>
            <person name="Leebens-Mack J.H."/>
            <person name="Chen G."/>
        </authorList>
    </citation>
    <scope>NUCLEOTIDE SEQUENCE [LARGE SCALE GENOMIC DNA]</scope>
    <source>
        <strain evidence="3">cv. DH0086</strain>
    </source>
</reference>
<name>A0A5P1FIP1_ASPOF</name>
<feature type="compositionally biased region" description="Basic residues" evidence="1">
    <location>
        <begin position="107"/>
        <end position="125"/>
    </location>
</feature>
<dbReference type="EMBL" id="CM007382">
    <property type="protein sequence ID" value="ONK77277.1"/>
    <property type="molecule type" value="Genomic_DNA"/>
</dbReference>
<evidence type="ECO:0000313" key="3">
    <source>
        <dbReference type="Proteomes" id="UP000243459"/>
    </source>
</evidence>
<dbReference type="AlphaFoldDB" id="A0A5P1FIP1"/>
<evidence type="ECO:0000313" key="2">
    <source>
        <dbReference type="EMBL" id="ONK77277.1"/>
    </source>
</evidence>
<keyword evidence="3" id="KW-1185">Reference proteome</keyword>
<dbReference type="Gramene" id="ONK77277">
    <property type="protein sequence ID" value="ONK77277"/>
    <property type="gene ID" value="A4U43_C02F4890"/>
</dbReference>
<proteinExistence type="predicted"/>
<feature type="region of interest" description="Disordered" evidence="1">
    <location>
        <begin position="1"/>
        <end position="125"/>
    </location>
</feature>
<feature type="compositionally biased region" description="Acidic residues" evidence="1">
    <location>
        <begin position="75"/>
        <end position="103"/>
    </location>
</feature>
<organism evidence="2 3">
    <name type="scientific">Asparagus officinalis</name>
    <name type="common">Garden asparagus</name>
    <dbReference type="NCBI Taxonomy" id="4686"/>
    <lineage>
        <taxon>Eukaryota</taxon>
        <taxon>Viridiplantae</taxon>
        <taxon>Streptophyta</taxon>
        <taxon>Embryophyta</taxon>
        <taxon>Tracheophyta</taxon>
        <taxon>Spermatophyta</taxon>
        <taxon>Magnoliopsida</taxon>
        <taxon>Liliopsida</taxon>
        <taxon>Asparagales</taxon>
        <taxon>Asparagaceae</taxon>
        <taxon>Asparagoideae</taxon>
        <taxon>Asparagus</taxon>
    </lineage>
</organism>
<feature type="compositionally biased region" description="Basic and acidic residues" evidence="1">
    <location>
        <begin position="52"/>
        <end position="74"/>
    </location>
</feature>
<accession>A0A5P1FIP1</accession>
<feature type="compositionally biased region" description="Polar residues" evidence="1">
    <location>
        <begin position="11"/>
        <end position="24"/>
    </location>
</feature>
<gene>
    <name evidence="2" type="ORF">A4U43_C02F4890</name>
</gene>
<evidence type="ECO:0000256" key="1">
    <source>
        <dbReference type="SAM" id="MobiDB-lite"/>
    </source>
</evidence>
<protein>
    <submittedName>
        <fullName evidence="2">Uncharacterized protein</fullName>
    </submittedName>
</protein>
<sequence length="125" mass="14373">MATMGQIRSPPKTTATHYKQSTPEYRTVPELHHLKPHPPRRHPENPLQQRGYRQEDVKNHGLHGIEPHEAREAGVSDDAEVEGEEGDEAGEGEGVEEGEEGEERGERRGRRRGKREKRSVRRRWS</sequence>